<comment type="caution">
    <text evidence="2">The sequence shown here is derived from an EMBL/GenBank/DDBJ whole genome shotgun (WGS) entry which is preliminary data.</text>
</comment>
<feature type="domain" description="DUF374" evidence="1">
    <location>
        <begin position="78"/>
        <end position="147"/>
    </location>
</feature>
<organism evidence="2 3">
    <name type="scientific">Maritalea porphyrae</name>
    <dbReference type="NCBI Taxonomy" id="880732"/>
    <lineage>
        <taxon>Bacteria</taxon>
        <taxon>Pseudomonadati</taxon>
        <taxon>Pseudomonadota</taxon>
        <taxon>Alphaproteobacteria</taxon>
        <taxon>Hyphomicrobiales</taxon>
        <taxon>Devosiaceae</taxon>
        <taxon>Maritalea</taxon>
    </lineage>
</organism>
<sequence>MSTEVSQPEKSGFFQSAGFRRFLGWHVLGGYLRFSSATSKFVYDPPNAHDISADLMPAIFCCWHGQGMLGMKLVPVAEQLSILTSRHPDGQIVAAAAESFGCSSIDGSGASFKQDEGTGGMAAMREMLREMKRGQSIGITADIPPVPGRNVSDGIALLARFSGRPIIPYAVSSSRRTVLENVWDKMQINHPFSRMTACIDEPIWVPKSAKDLEPYSKELAMKLDRTTARAFELADKKD</sequence>
<accession>A0ABQ5UTQ8</accession>
<dbReference type="RefSeq" id="WP_284364148.1">
    <property type="nucleotide sequence ID" value="NZ_BSNI01000002.1"/>
</dbReference>
<evidence type="ECO:0000259" key="1">
    <source>
        <dbReference type="Pfam" id="PF04028"/>
    </source>
</evidence>
<evidence type="ECO:0000313" key="2">
    <source>
        <dbReference type="EMBL" id="GLQ17759.1"/>
    </source>
</evidence>
<gene>
    <name evidence="2" type="ORF">GCM10007879_20080</name>
</gene>
<dbReference type="Pfam" id="PF04028">
    <property type="entry name" value="DUF374"/>
    <property type="match status" value="1"/>
</dbReference>
<dbReference type="InterPro" id="IPR007172">
    <property type="entry name" value="DUF374"/>
</dbReference>
<proteinExistence type="predicted"/>
<dbReference type="Proteomes" id="UP001161405">
    <property type="component" value="Unassembled WGS sequence"/>
</dbReference>
<dbReference type="EMBL" id="BSNI01000002">
    <property type="protein sequence ID" value="GLQ17759.1"/>
    <property type="molecule type" value="Genomic_DNA"/>
</dbReference>
<evidence type="ECO:0000313" key="3">
    <source>
        <dbReference type="Proteomes" id="UP001161405"/>
    </source>
</evidence>
<protein>
    <recommendedName>
        <fullName evidence="1">DUF374 domain-containing protein</fullName>
    </recommendedName>
</protein>
<reference evidence="2" key="2">
    <citation type="submission" date="2023-01" db="EMBL/GenBank/DDBJ databases">
        <title>Draft genome sequence of Maritalea porphyrae strain NBRC 107169.</title>
        <authorList>
            <person name="Sun Q."/>
            <person name="Mori K."/>
        </authorList>
    </citation>
    <scope>NUCLEOTIDE SEQUENCE</scope>
    <source>
        <strain evidence="2">NBRC 107169</strain>
    </source>
</reference>
<reference evidence="2" key="1">
    <citation type="journal article" date="2014" name="Int. J. Syst. Evol. Microbiol.">
        <title>Complete genome of a new Firmicutes species belonging to the dominant human colonic microbiota ('Ruminococcus bicirculans') reveals two chromosomes and a selective capacity to utilize plant glucans.</title>
        <authorList>
            <consortium name="NISC Comparative Sequencing Program"/>
            <person name="Wegmann U."/>
            <person name="Louis P."/>
            <person name="Goesmann A."/>
            <person name="Henrissat B."/>
            <person name="Duncan S.H."/>
            <person name="Flint H.J."/>
        </authorList>
    </citation>
    <scope>NUCLEOTIDE SEQUENCE</scope>
    <source>
        <strain evidence="2">NBRC 107169</strain>
    </source>
</reference>
<keyword evidence="3" id="KW-1185">Reference proteome</keyword>
<name>A0ABQ5UTQ8_9HYPH</name>